<dbReference type="EMBL" id="CAWUHB010000050">
    <property type="protein sequence ID" value="CAK7229749.1"/>
    <property type="molecule type" value="Genomic_DNA"/>
</dbReference>
<organism evidence="1 2">
    <name type="scientific">Sporothrix curviconia</name>
    <dbReference type="NCBI Taxonomy" id="1260050"/>
    <lineage>
        <taxon>Eukaryota</taxon>
        <taxon>Fungi</taxon>
        <taxon>Dikarya</taxon>
        <taxon>Ascomycota</taxon>
        <taxon>Pezizomycotina</taxon>
        <taxon>Sordariomycetes</taxon>
        <taxon>Sordariomycetidae</taxon>
        <taxon>Ophiostomatales</taxon>
        <taxon>Ophiostomataceae</taxon>
        <taxon>Sporothrix</taxon>
    </lineage>
</organism>
<sequence length="216" mass="22971">MSFPITYPVVDGPGRLSEICTFRKAAIPKEEFDATYDQITSTVAKFPISRQGTLALQTHDREVVVMVADWTSAAEKDAFEPGEQYQAVKPHFGKIIDSENPTFACHHLVLPTGAATTPSAGVYVVAHATVPAASQADVAAAYNVFLQSAPTDVEFLAVSPSREDANVLVCLTGHKDAAAAQAYQASEGYKALQAAVSKAASETSSYTAEHQSSLVY</sequence>
<dbReference type="Gene3D" id="3.30.70.100">
    <property type="match status" value="1"/>
</dbReference>
<evidence type="ECO:0000313" key="2">
    <source>
        <dbReference type="Proteomes" id="UP001642405"/>
    </source>
</evidence>
<comment type="caution">
    <text evidence="1">The sequence shown here is derived from an EMBL/GenBank/DDBJ whole genome shotgun (WGS) entry which is preliminary data.</text>
</comment>
<proteinExistence type="predicted"/>
<accession>A0ABP0CCI6</accession>
<evidence type="ECO:0008006" key="3">
    <source>
        <dbReference type="Google" id="ProtNLM"/>
    </source>
</evidence>
<protein>
    <recommendedName>
        <fullName evidence="3">ABM domain-containing protein</fullName>
    </recommendedName>
</protein>
<evidence type="ECO:0000313" key="1">
    <source>
        <dbReference type="EMBL" id="CAK7229749.1"/>
    </source>
</evidence>
<dbReference type="Proteomes" id="UP001642405">
    <property type="component" value="Unassembled WGS sequence"/>
</dbReference>
<keyword evidence="2" id="KW-1185">Reference proteome</keyword>
<gene>
    <name evidence="1" type="ORF">SCUCBS95973_007333</name>
</gene>
<name>A0ABP0CCI6_9PEZI</name>
<reference evidence="1 2" key="1">
    <citation type="submission" date="2024-01" db="EMBL/GenBank/DDBJ databases">
        <authorList>
            <person name="Allen C."/>
            <person name="Tagirdzhanova G."/>
        </authorList>
    </citation>
    <scope>NUCLEOTIDE SEQUENCE [LARGE SCALE GENOMIC DNA]</scope>
</reference>